<organism evidence="1 2">
    <name type="scientific">Schleiferilactobacillus harbinensis DSM 16991</name>
    <dbReference type="NCBI Taxonomy" id="1122147"/>
    <lineage>
        <taxon>Bacteria</taxon>
        <taxon>Bacillati</taxon>
        <taxon>Bacillota</taxon>
        <taxon>Bacilli</taxon>
        <taxon>Lactobacillales</taxon>
        <taxon>Lactobacillaceae</taxon>
        <taxon>Schleiferilactobacillus</taxon>
    </lineage>
</organism>
<proteinExistence type="predicted"/>
<gene>
    <name evidence="1" type="ORF">FC91_GL002604</name>
</gene>
<name>A0A0R1XKJ6_9LACO</name>
<evidence type="ECO:0000313" key="1">
    <source>
        <dbReference type="EMBL" id="KRM27395.1"/>
    </source>
</evidence>
<comment type="caution">
    <text evidence="1">The sequence shown here is derived from an EMBL/GenBank/DDBJ whole genome shotgun (WGS) entry which is preliminary data.</text>
</comment>
<dbReference type="RefSeq" id="WP_027827654.1">
    <property type="nucleotide sequence ID" value="NZ_AUEH01000005.1"/>
</dbReference>
<dbReference type="AlphaFoldDB" id="A0A0R1XKJ6"/>
<evidence type="ECO:0000313" key="2">
    <source>
        <dbReference type="Proteomes" id="UP000050949"/>
    </source>
</evidence>
<protein>
    <recommendedName>
        <fullName evidence="3">Transcriptional regulator</fullName>
    </recommendedName>
</protein>
<dbReference type="Proteomes" id="UP000050949">
    <property type="component" value="Unassembled WGS sequence"/>
</dbReference>
<dbReference type="EMBL" id="AZFW01000050">
    <property type="protein sequence ID" value="KRM27395.1"/>
    <property type="molecule type" value="Genomic_DNA"/>
</dbReference>
<evidence type="ECO:0008006" key="3">
    <source>
        <dbReference type="Google" id="ProtNLM"/>
    </source>
</evidence>
<sequence length="201" mass="23222">MAQPLSRLTNQYSTFTFATAKRFGVTQAMLQKAERHGGLRRTERGVFVVTGFQSDALTLLSQRFSLGVLSGTTARQFYDLSDELPAYYEMTFPRGYHNPSLARHHVRPRYQISQRYQLGIEDAPTLTGNPVRVYSIERTVLETWEDKNVDVEVRQQTVQEFIRRYRQDYHRLAEVVRLATVLYPNTGLIATLEVLTGWQKS</sequence>
<dbReference type="OrthoDB" id="9801429at2"/>
<accession>A0A0R1XKJ6</accession>
<dbReference type="eggNOG" id="COG5340">
    <property type="taxonomic scope" value="Bacteria"/>
</dbReference>
<reference evidence="1 2" key="1">
    <citation type="journal article" date="2015" name="Genome Announc.">
        <title>Expanding the biotechnology potential of lactobacilli through comparative genomics of 213 strains and associated genera.</title>
        <authorList>
            <person name="Sun Z."/>
            <person name="Harris H.M."/>
            <person name="McCann A."/>
            <person name="Guo C."/>
            <person name="Argimon S."/>
            <person name="Zhang W."/>
            <person name="Yang X."/>
            <person name="Jeffery I.B."/>
            <person name="Cooney J.C."/>
            <person name="Kagawa T.F."/>
            <person name="Liu W."/>
            <person name="Song Y."/>
            <person name="Salvetti E."/>
            <person name="Wrobel A."/>
            <person name="Rasinkangas P."/>
            <person name="Parkhill J."/>
            <person name="Rea M.C."/>
            <person name="O'Sullivan O."/>
            <person name="Ritari J."/>
            <person name="Douillard F.P."/>
            <person name="Paul Ross R."/>
            <person name="Yang R."/>
            <person name="Briner A.E."/>
            <person name="Felis G.E."/>
            <person name="de Vos W.M."/>
            <person name="Barrangou R."/>
            <person name="Klaenhammer T.R."/>
            <person name="Caufield P.W."/>
            <person name="Cui Y."/>
            <person name="Zhang H."/>
            <person name="O'Toole P.W."/>
        </authorList>
    </citation>
    <scope>NUCLEOTIDE SEQUENCE [LARGE SCALE GENOMIC DNA]</scope>
    <source>
        <strain evidence="1 2">DSM 16991</strain>
    </source>
</reference>
<dbReference type="PATRIC" id="fig|1122147.4.peg.2685"/>